<evidence type="ECO:0000256" key="1">
    <source>
        <dbReference type="SAM" id="SignalP"/>
    </source>
</evidence>
<dbReference type="Proteomes" id="UP001064971">
    <property type="component" value="Chromosome"/>
</dbReference>
<dbReference type="InterPro" id="IPR014468">
    <property type="entry name" value="UCP014979"/>
</dbReference>
<dbReference type="EMBL" id="AP026560">
    <property type="protein sequence ID" value="BDP42740.1"/>
    <property type="molecule type" value="Genomic_DNA"/>
</dbReference>
<evidence type="ECO:0000259" key="2">
    <source>
        <dbReference type="Pfam" id="PF25546"/>
    </source>
</evidence>
<keyword evidence="1" id="KW-0732">Signal</keyword>
<organism evidence="3 4">
    <name type="scientific">Deinococcus aetherius</name>
    <dbReference type="NCBI Taxonomy" id="200252"/>
    <lineage>
        <taxon>Bacteria</taxon>
        <taxon>Thermotogati</taxon>
        <taxon>Deinococcota</taxon>
        <taxon>Deinococci</taxon>
        <taxon>Deinococcales</taxon>
        <taxon>Deinococcaceae</taxon>
        <taxon>Deinococcus</taxon>
    </lineage>
</organism>
<protein>
    <recommendedName>
        <fullName evidence="2">DUF7925 domain-containing protein</fullName>
    </recommendedName>
</protein>
<name>A0ABM8AG17_9DEIO</name>
<evidence type="ECO:0000313" key="4">
    <source>
        <dbReference type="Proteomes" id="UP001064971"/>
    </source>
</evidence>
<sequence length="171" mass="18898">MKRLPLTLACLLASPGAWAQSPPISTTQPRVQFTLTQDLVRRVQQGGQDVEQIVPNVKTVVPGDLLREQISVKNVGGETLRRVFVGSPVPRGTEFVGEVTANTSRWRVEYSIDDGRTYNAAPRRTVTVSENGQTVTREVIAPVSTYTHVRWTVGELGPGKTLKFAFRVRVK</sequence>
<proteinExistence type="predicted"/>
<evidence type="ECO:0000313" key="3">
    <source>
        <dbReference type="EMBL" id="BDP42740.1"/>
    </source>
</evidence>
<keyword evidence="4" id="KW-1185">Reference proteome</keyword>
<feature type="domain" description="DUF7925" evidence="2">
    <location>
        <begin position="49"/>
        <end position="137"/>
    </location>
</feature>
<dbReference type="Pfam" id="PF25546">
    <property type="entry name" value="DUF7925"/>
    <property type="match status" value="1"/>
</dbReference>
<dbReference type="PIRSF" id="PIRSF014979">
    <property type="entry name" value="UCP014979"/>
    <property type="match status" value="1"/>
</dbReference>
<dbReference type="RefSeq" id="WP_264775423.1">
    <property type="nucleotide sequence ID" value="NZ_AP026560.1"/>
</dbReference>
<reference evidence="3" key="1">
    <citation type="submission" date="2022-07" db="EMBL/GenBank/DDBJ databases">
        <title>Complete Genome Sequence of the Radioresistant Bacterium Deinococcus aetherius ST0316, Isolated from the Air Dust collected in Lower Stratosphere above Japan.</title>
        <authorList>
            <person name="Satoh K."/>
            <person name="Hagiwara K."/>
            <person name="Katsumata K."/>
            <person name="Kubo A."/>
            <person name="Yokobori S."/>
            <person name="Yamagishi A."/>
            <person name="Oono Y."/>
            <person name="Narumi I."/>
        </authorList>
    </citation>
    <scope>NUCLEOTIDE SEQUENCE</scope>
    <source>
        <strain evidence="3">ST0316</strain>
    </source>
</reference>
<feature type="signal peptide" evidence="1">
    <location>
        <begin position="1"/>
        <end position="19"/>
    </location>
</feature>
<gene>
    <name evidence="3" type="ORF">DAETH_27090</name>
</gene>
<dbReference type="InterPro" id="IPR057685">
    <property type="entry name" value="DUF7925"/>
</dbReference>
<feature type="chain" id="PRO_5046772731" description="DUF7925 domain-containing protein" evidence="1">
    <location>
        <begin position="20"/>
        <end position="171"/>
    </location>
</feature>
<accession>A0ABM8AG17</accession>